<dbReference type="PROSITE" id="PS51257">
    <property type="entry name" value="PROKAR_LIPOPROTEIN"/>
    <property type="match status" value="1"/>
</dbReference>
<evidence type="ECO:0000313" key="2">
    <source>
        <dbReference type="EMBL" id="CAA6814090.1"/>
    </source>
</evidence>
<gene>
    <name evidence="2" type="ORF">HELGO_WM6257</name>
</gene>
<accession>A0A6S6SU55</accession>
<keyword evidence="1" id="KW-0732">Signal</keyword>
<proteinExistence type="predicted"/>
<dbReference type="InterPro" id="IPR024453">
    <property type="entry name" value="Peptidase_C92"/>
</dbReference>
<dbReference type="EMBL" id="CACVAP010000074">
    <property type="protein sequence ID" value="CAA6814090.1"/>
    <property type="molecule type" value="Genomic_DNA"/>
</dbReference>
<feature type="signal peptide" evidence="1">
    <location>
        <begin position="1"/>
        <end position="22"/>
    </location>
</feature>
<dbReference type="Pfam" id="PF05708">
    <property type="entry name" value="Peptidase_C92"/>
    <property type="match status" value="1"/>
</dbReference>
<dbReference type="NCBIfam" id="NF007458">
    <property type="entry name" value="PRK10030.1"/>
    <property type="match status" value="1"/>
</dbReference>
<name>A0A6S6SU55_9BACT</name>
<evidence type="ECO:0000256" key="1">
    <source>
        <dbReference type="SAM" id="SignalP"/>
    </source>
</evidence>
<dbReference type="AlphaFoldDB" id="A0A6S6SU55"/>
<dbReference type="InterPro" id="IPR038765">
    <property type="entry name" value="Papain-like_cys_pep_sf"/>
</dbReference>
<organism evidence="2">
    <name type="scientific">uncultured Sulfurovum sp</name>
    <dbReference type="NCBI Taxonomy" id="269237"/>
    <lineage>
        <taxon>Bacteria</taxon>
        <taxon>Pseudomonadati</taxon>
        <taxon>Campylobacterota</taxon>
        <taxon>Epsilonproteobacteria</taxon>
        <taxon>Campylobacterales</taxon>
        <taxon>Sulfurovaceae</taxon>
        <taxon>Sulfurovum</taxon>
        <taxon>environmental samples</taxon>
    </lineage>
</organism>
<protein>
    <submittedName>
        <fullName evidence="2">Peptidoglycan peptidase</fullName>
    </submittedName>
</protein>
<dbReference type="SUPFAM" id="SSF54001">
    <property type="entry name" value="Cysteine proteinases"/>
    <property type="match status" value="1"/>
</dbReference>
<feature type="chain" id="PRO_5028461870" evidence="1">
    <location>
        <begin position="23"/>
        <end position="202"/>
    </location>
</feature>
<sequence>MHKTLLSLIFIFLIFGCSSPQSLTLEDGDIVFQDSPSSQSQAIKLATNSEYSHMGIVYNKNGKSYVYEAVGSVEATPLEHWVLNGIGKHYVVKRLKDKTTLNSSILKRMETVARDFSKKPYDALFEWSDSKIYCSELVWKIYKRGANIELGTLKKLKSFNLTHPVVQEKLKERYGDNIPFEEKVIDPQGIFDSDLLETVYER</sequence>
<dbReference type="Gene3D" id="3.90.1720.10">
    <property type="entry name" value="endopeptidase domain like (from Nostoc punctiforme)"/>
    <property type="match status" value="1"/>
</dbReference>
<reference evidence="2" key="1">
    <citation type="submission" date="2020-01" db="EMBL/GenBank/DDBJ databases">
        <authorList>
            <person name="Meier V. D."/>
            <person name="Meier V D."/>
        </authorList>
    </citation>
    <scope>NUCLEOTIDE SEQUENCE</scope>
    <source>
        <strain evidence="2">HLG_WM_MAG_06</strain>
    </source>
</reference>